<feature type="transmembrane region" description="Helical" evidence="6">
    <location>
        <begin position="53"/>
        <end position="78"/>
    </location>
</feature>
<comment type="subcellular location">
    <subcellularLocation>
        <location evidence="1">Cell membrane</location>
        <topology evidence="1">Multi-pass membrane protein</topology>
    </subcellularLocation>
</comment>
<feature type="transmembrane region" description="Helical" evidence="6">
    <location>
        <begin position="349"/>
        <end position="373"/>
    </location>
</feature>
<evidence type="ECO:0000256" key="4">
    <source>
        <dbReference type="ARBA" id="ARBA00022989"/>
    </source>
</evidence>
<dbReference type="eggNOG" id="COG2814">
    <property type="taxonomic scope" value="Bacteria"/>
</dbReference>
<dbReference type="InterPro" id="IPR020846">
    <property type="entry name" value="MFS_dom"/>
</dbReference>
<dbReference type="GO" id="GO:0022857">
    <property type="term" value="F:transmembrane transporter activity"/>
    <property type="evidence" value="ECO:0007669"/>
    <property type="project" value="InterPro"/>
</dbReference>
<dbReference type="InterPro" id="IPR052425">
    <property type="entry name" value="Uncharacterized_MFS-type"/>
</dbReference>
<dbReference type="CDD" id="cd17370">
    <property type="entry name" value="MFS_MJ1317_like"/>
    <property type="match status" value="1"/>
</dbReference>
<name>I4C5L7_DESTA</name>
<organism evidence="8 9">
    <name type="scientific">Desulfomonile tiedjei (strain ATCC 49306 / DSM 6799 / DCB-1)</name>
    <dbReference type="NCBI Taxonomy" id="706587"/>
    <lineage>
        <taxon>Bacteria</taxon>
        <taxon>Pseudomonadati</taxon>
        <taxon>Thermodesulfobacteriota</taxon>
        <taxon>Desulfomonilia</taxon>
        <taxon>Desulfomonilales</taxon>
        <taxon>Desulfomonilaceae</taxon>
        <taxon>Desulfomonile</taxon>
    </lineage>
</organism>
<keyword evidence="4 6" id="KW-1133">Transmembrane helix</keyword>
<dbReference type="GO" id="GO:0005886">
    <property type="term" value="C:plasma membrane"/>
    <property type="evidence" value="ECO:0007669"/>
    <property type="project" value="UniProtKB-SubCell"/>
</dbReference>
<sequence length="404" mass="43673">MGDQKLMKSQLHASRQSCDISPMSATKFVVLIGVVSLFSDFTYEGARSITGPFLAMLGASATVVGVVAGFGELIGYALRLASGYFADKTRQYWTIVFLGYGMNLLAVPLLALAGHWELAAVLMIAERMGKAVRTPARDVMLSCASDRIGRGWGFGLHEALDQIGAILGPLVVAAVFHFRGDYQSGFGLLLIPALIALSVLFTAYKLYPNPQDLEPASVKLQSNGFPKTYWFYVIAIGCVAAGFADFPLIAYHFKKVAAVPDYWIPIFYAVAMGVDALTALLLGRLFDRLGFSVMVVAILLSSLFAPLVFMGGFYWALAGMALWGVGMGAQESVMRAAIAGMVPRNRLGFAFGVFNTGYGLFWFLGSALMGILYDFSVSSLIVFSMASQLISVPILLTAKKEFRH</sequence>
<dbReference type="KEGG" id="dti:Desti_2161"/>
<dbReference type="AlphaFoldDB" id="I4C5L7"/>
<dbReference type="Pfam" id="PF07690">
    <property type="entry name" value="MFS_1"/>
    <property type="match status" value="1"/>
</dbReference>
<dbReference type="PANTHER" id="PTHR42688">
    <property type="entry name" value="CONSERVED PROTEIN"/>
    <property type="match status" value="1"/>
</dbReference>
<reference evidence="9" key="1">
    <citation type="submission" date="2012-06" db="EMBL/GenBank/DDBJ databases">
        <title>Complete sequence of chromosome of Desulfomonile tiedjei DSM 6799.</title>
        <authorList>
            <person name="Lucas S."/>
            <person name="Copeland A."/>
            <person name="Lapidus A."/>
            <person name="Glavina del Rio T."/>
            <person name="Dalin E."/>
            <person name="Tice H."/>
            <person name="Bruce D."/>
            <person name="Goodwin L."/>
            <person name="Pitluck S."/>
            <person name="Peters L."/>
            <person name="Ovchinnikova G."/>
            <person name="Zeytun A."/>
            <person name="Lu M."/>
            <person name="Kyrpides N."/>
            <person name="Mavromatis K."/>
            <person name="Ivanova N."/>
            <person name="Brettin T."/>
            <person name="Detter J.C."/>
            <person name="Han C."/>
            <person name="Larimer F."/>
            <person name="Land M."/>
            <person name="Hauser L."/>
            <person name="Markowitz V."/>
            <person name="Cheng J.-F."/>
            <person name="Hugenholtz P."/>
            <person name="Woyke T."/>
            <person name="Wu D."/>
            <person name="Spring S."/>
            <person name="Schroeder M."/>
            <person name="Brambilla E."/>
            <person name="Klenk H.-P."/>
            <person name="Eisen J.A."/>
        </authorList>
    </citation>
    <scope>NUCLEOTIDE SEQUENCE [LARGE SCALE GENOMIC DNA]</scope>
    <source>
        <strain evidence="9">ATCC 49306 / DSM 6799 / DCB-1</strain>
    </source>
</reference>
<feature type="transmembrane region" description="Helical" evidence="6">
    <location>
        <begin position="379"/>
        <end position="398"/>
    </location>
</feature>
<evidence type="ECO:0000313" key="8">
    <source>
        <dbReference type="EMBL" id="AFM24858.1"/>
    </source>
</evidence>
<evidence type="ECO:0000256" key="1">
    <source>
        <dbReference type="ARBA" id="ARBA00004651"/>
    </source>
</evidence>
<feature type="transmembrane region" description="Helical" evidence="6">
    <location>
        <begin position="228"/>
        <end position="250"/>
    </location>
</feature>
<dbReference type="PANTHER" id="PTHR42688:SF1">
    <property type="entry name" value="BLR5212 PROTEIN"/>
    <property type="match status" value="1"/>
</dbReference>
<accession>I4C5L7</accession>
<evidence type="ECO:0000256" key="5">
    <source>
        <dbReference type="ARBA" id="ARBA00023136"/>
    </source>
</evidence>
<feature type="transmembrane region" description="Helical" evidence="6">
    <location>
        <begin position="313"/>
        <end position="329"/>
    </location>
</feature>
<proteinExistence type="predicted"/>
<keyword evidence="2" id="KW-1003">Cell membrane</keyword>
<dbReference type="EMBL" id="CP003360">
    <property type="protein sequence ID" value="AFM24858.1"/>
    <property type="molecule type" value="Genomic_DNA"/>
</dbReference>
<dbReference type="PATRIC" id="fig|706587.4.peg.2487"/>
<evidence type="ECO:0000256" key="6">
    <source>
        <dbReference type="SAM" id="Phobius"/>
    </source>
</evidence>
<evidence type="ECO:0000256" key="2">
    <source>
        <dbReference type="ARBA" id="ARBA00022475"/>
    </source>
</evidence>
<feature type="transmembrane region" description="Helical" evidence="6">
    <location>
        <begin position="20"/>
        <end position="41"/>
    </location>
</feature>
<evidence type="ECO:0000259" key="7">
    <source>
        <dbReference type="PROSITE" id="PS50850"/>
    </source>
</evidence>
<feature type="transmembrane region" description="Helical" evidence="6">
    <location>
        <begin position="184"/>
        <end position="207"/>
    </location>
</feature>
<keyword evidence="3 6" id="KW-0812">Transmembrane</keyword>
<protein>
    <submittedName>
        <fullName evidence="8">Arabinose efflux permease family protein</fullName>
    </submittedName>
</protein>
<feature type="transmembrane region" description="Helical" evidence="6">
    <location>
        <begin position="98"/>
        <end position="125"/>
    </location>
</feature>
<feature type="domain" description="Major facilitator superfamily (MFS) profile" evidence="7">
    <location>
        <begin position="26"/>
        <end position="403"/>
    </location>
</feature>
<dbReference type="STRING" id="706587.Desti_2161"/>
<keyword evidence="9" id="KW-1185">Reference proteome</keyword>
<gene>
    <name evidence="8" type="ordered locus">Desti_2161</name>
</gene>
<keyword evidence="5 6" id="KW-0472">Membrane</keyword>
<dbReference type="Gene3D" id="1.20.1250.20">
    <property type="entry name" value="MFS general substrate transporter like domains"/>
    <property type="match status" value="2"/>
</dbReference>
<dbReference type="RefSeq" id="WP_014810001.1">
    <property type="nucleotide sequence ID" value="NC_018025.1"/>
</dbReference>
<dbReference type="InterPro" id="IPR036259">
    <property type="entry name" value="MFS_trans_sf"/>
</dbReference>
<dbReference type="PROSITE" id="PS50850">
    <property type="entry name" value="MFS"/>
    <property type="match status" value="1"/>
</dbReference>
<feature type="transmembrane region" description="Helical" evidence="6">
    <location>
        <begin position="262"/>
        <end position="282"/>
    </location>
</feature>
<evidence type="ECO:0000313" key="9">
    <source>
        <dbReference type="Proteomes" id="UP000006055"/>
    </source>
</evidence>
<feature type="transmembrane region" description="Helical" evidence="6">
    <location>
        <begin position="159"/>
        <end position="178"/>
    </location>
</feature>
<dbReference type="Proteomes" id="UP000006055">
    <property type="component" value="Chromosome"/>
</dbReference>
<dbReference type="HOGENOM" id="CLU_040020_2_0_7"/>
<dbReference type="SUPFAM" id="SSF103473">
    <property type="entry name" value="MFS general substrate transporter"/>
    <property type="match status" value="1"/>
</dbReference>
<evidence type="ECO:0000256" key="3">
    <source>
        <dbReference type="ARBA" id="ARBA00022692"/>
    </source>
</evidence>
<dbReference type="InterPro" id="IPR011701">
    <property type="entry name" value="MFS"/>
</dbReference>